<dbReference type="RefSeq" id="WP_167978113.1">
    <property type="nucleotide sequence ID" value="NZ_VSRL01000177.1"/>
</dbReference>
<dbReference type="EMBL" id="VSRL01000177">
    <property type="protein sequence ID" value="NKE61463.1"/>
    <property type="molecule type" value="Genomic_DNA"/>
</dbReference>
<evidence type="ECO:0000313" key="1">
    <source>
        <dbReference type="EMBL" id="NKE61463.1"/>
    </source>
</evidence>
<organism evidence="1 2">
    <name type="scientific">Lentzea indica</name>
    <dbReference type="NCBI Taxonomy" id="2604800"/>
    <lineage>
        <taxon>Bacteria</taxon>
        <taxon>Bacillati</taxon>
        <taxon>Actinomycetota</taxon>
        <taxon>Actinomycetes</taxon>
        <taxon>Pseudonocardiales</taxon>
        <taxon>Pseudonocardiaceae</taxon>
        <taxon>Lentzea</taxon>
    </lineage>
</organism>
<gene>
    <name evidence="1" type="ORF">FXN61_33765</name>
</gene>
<protein>
    <submittedName>
        <fullName evidence="1">Uncharacterized protein</fullName>
    </submittedName>
</protein>
<dbReference type="Proteomes" id="UP001515943">
    <property type="component" value="Unassembled WGS sequence"/>
</dbReference>
<accession>A0ABX1FR24</accession>
<sequence>MHGEDYARLLFGDPGQRVQAHGERLGMSLPANGCQADAEHRLLADQRQRSLELRLRIYDGERDAREQLDHDPAFIAATERWSQCVKRFGVGARTPGDLLSALPGDTDLATDPAVRADVRCKRETGYLDTAYARLAVCQQNWLDAHADLVAEWLALRQRQHTAALQVLG</sequence>
<proteinExistence type="predicted"/>
<evidence type="ECO:0000313" key="2">
    <source>
        <dbReference type="Proteomes" id="UP001515943"/>
    </source>
</evidence>
<comment type="caution">
    <text evidence="1">The sequence shown here is derived from an EMBL/GenBank/DDBJ whole genome shotgun (WGS) entry which is preliminary data.</text>
</comment>
<name>A0ABX1FR24_9PSEU</name>
<reference evidence="1 2" key="1">
    <citation type="submission" date="2019-08" db="EMBL/GenBank/DDBJ databases">
        <title>Lentzea from Indian Himalayas.</title>
        <authorList>
            <person name="Mandal S."/>
            <person name="Mallick Gupta A."/>
            <person name="Maiti P.K."/>
            <person name="Sarkar J."/>
            <person name="Mandal S."/>
        </authorList>
    </citation>
    <scope>NUCLEOTIDE SEQUENCE [LARGE SCALE GENOMIC DNA]</scope>
    <source>
        <strain evidence="1 2">PSKA42</strain>
    </source>
</reference>
<keyword evidence="2" id="KW-1185">Reference proteome</keyword>